<keyword evidence="3" id="KW-1185">Reference proteome</keyword>
<name>B1AW75_MOUSE</name>
<organism evidence="1 3">
    <name type="scientific">Mus musculus</name>
    <name type="common">Mouse</name>
    <dbReference type="NCBI Taxonomy" id="10090"/>
    <lineage>
        <taxon>Eukaryota</taxon>
        <taxon>Metazoa</taxon>
        <taxon>Chordata</taxon>
        <taxon>Craniata</taxon>
        <taxon>Vertebrata</taxon>
        <taxon>Euteleostomi</taxon>
        <taxon>Mammalia</taxon>
        <taxon>Eutheria</taxon>
        <taxon>Euarchontoglires</taxon>
        <taxon>Glires</taxon>
        <taxon>Rodentia</taxon>
        <taxon>Myomorpha</taxon>
        <taxon>Muroidea</taxon>
        <taxon>Muridae</taxon>
        <taxon>Murinae</taxon>
        <taxon>Mus</taxon>
        <taxon>Mus</taxon>
    </lineage>
</organism>
<dbReference type="GO" id="GO:0043240">
    <property type="term" value="C:Fanconi anaemia nuclear complex"/>
    <property type="evidence" value="ECO:0007669"/>
    <property type="project" value="InterPro"/>
</dbReference>
<gene>
    <name evidence="1 2" type="primary">Fancb</name>
</gene>
<dbReference type="RefSeq" id="NP_778192.3">
    <property type="nucleotide sequence ID" value="NM_175027.5"/>
</dbReference>
<reference evidence="1 3" key="1">
    <citation type="journal article" date="2009" name="PLoS Biol.">
        <title>Lineage-specific biology revealed by a finished genome assembly of the mouse.</title>
        <authorList>
            <consortium name="Mouse Genome Sequencing Consortium"/>
            <person name="Church D.M."/>
            <person name="Goodstadt L."/>
            <person name="Hillier L.W."/>
            <person name="Zody M.C."/>
            <person name="Goldstein S."/>
            <person name="She X."/>
            <person name="Bult C.J."/>
            <person name="Agarwala R."/>
            <person name="Cherry J.L."/>
            <person name="DiCuccio M."/>
            <person name="Hlavina W."/>
            <person name="Kapustin Y."/>
            <person name="Meric P."/>
            <person name="Maglott D."/>
            <person name="Birtle Z."/>
            <person name="Marques A.C."/>
            <person name="Graves T."/>
            <person name="Zhou S."/>
            <person name="Teague B."/>
            <person name="Potamousis K."/>
            <person name="Churas C."/>
            <person name="Place M."/>
            <person name="Herschleb J."/>
            <person name="Runnheim R."/>
            <person name="Forrest D."/>
            <person name="Amos-Landgraf J."/>
            <person name="Schwartz D.C."/>
            <person name="Cheng Z."/>
            <person name="Lindblad-Toh K."/>
            <person name="Eichler E.E."/>
            <person name="Ponting C.P."/>
        </authorList>
    </citation>
    <scope>NUCLEOTIDE SEQUENCE [LARGE SCALE GENOMIC DNA]</scope>
    <source>
        <strain evidence="1 3">C57BL/6J</strain>
    </source>
</reference>
<dbReference type="GeneTree" id="ENSGT00390000009885"/>
<dbReference type="HOGENOM" id="CLU_016572_0_0_1"/>
<evidence type="ECO:0000313" key="3">
    <source>
        <dbReference type="Proteomes" id="UP000000589"/>
    </source>
</evidence>
<reference evidence="1 3" key="2">
    <citation type="journal article" date="2011" name="PLoS Biol.">
        <title>Modernizing reference genome assemblies.</title>
        <authorList>
            <person name="Church D.M."/>
            <person name="Schneider V.A."/>
            <person name="Graves T."/>
            <person name="Auger K."/>
            <person name="Cunningham F."/>
            <person name="Bouk N."/>
            <person name="Chen H.C."/>
            <person name="Agarwala R."/>
            <person name="McLaren W.M."/>
            <person name="Ritchie G.R."/>
            <person name="Albracht D."/>
            <person name="Kremitzki M."/>
            <person name="Rock S."/>
            <person name="Kotkiewicz H."/>
            <person name="Kremitzki C."/>
            <person name="Wollam A."/>
            <person name="Trani L."/>
            <person name="Fulton L."/>
            <person name="Fulton R."/>
            <person name="Matthews L."/>
            <person name="Whitehead S."/>
            <person name="Chow W."/>
            <person name="Torrance J."/>
            <person name="Dunn M."/>
            <person name="Harden G."/>
            <person name="Threadgold G."/>
            <person name="Wood J."/>
            <person name="Collins J."/>
            <person name="Heath P."/>
            <person name="Griffiths G."/>
            <person name="Pelan S."/>
            <person name="Grafham D."/>
            <person name="Eichler E.E."/>
            <person name="Weinstock G."/>
            <person name="Mardis E.R."/>
            <person name="Wilson R.K."/>
            <person name="Howe K."/>
            <person name="Flicek P."/>
            <person name="Hubbard T."/>
        </authorList>
    </citation>
    <scope>NUCLEOTIDE SEQUENCE [LARGE SCALE GENOMIC DNA]</scope>
    <source>
        <strain evidence="1 3">C57BL/6J</strain>
    </source>
</reference>
<dbReference type="Proteomes" id="UP000000589">
    <property type="component" value="Chromosome X"/>
</dbReference>
<reference evidence="1" key="3">
    <citation type="submission" date="2025-08" db="UniProtKB">
        <authorList>
            <consortium name="Ensembl"/>
        </authorList>
    </citation>
    <scope>IDENTIFICATION</scope>
    <source>
        <strain evidence="1">C57BL/6J</strain>
    </source>
</reference>
<protein>
    <submittedName>
        <fullName evidence="1">Fanconi anemia, complementation group B</fullName>
    </submittedName>
</protein>
<dbReference type="SMR" id="B1AW75"/>
<dbReference type="InterPro" id="IPR033333">
    <property type="entry name" value="FANCB"/>
</dbReference>
<dbReference type="Bgee" id="ENSMUSG00000047757">
    <property type="expression patterns" value="Expressed in manus and 152 other cell types or tissues"/>
</dbReference>
<dbReference type="ExpressionAtlas" id="B1AW75">
    <property type="expression patterns" value="baseline and differential"/>
</dbReference>
<dbReference type="DNASU" id="237211"/>
<dbReference type="GeneID" id="237211"/>
<dbReference type="PANTHER" id="PTHR28450:SF1">
    <property type="entry name" value="FANCONI ANEMIA GROUP B PROTEIN"/>
    <property type="match status" value="1"/>
</dbReference>
<dbReference type="VEuPathDB" id="HostDB:ENSMUSG00000047757"/>
<dbReference type="CTD" id="2187"/>
<dbReference type="Antibodypedia" id="553">
    <property type="antibodies" value="154 antibodies from 20 providers"/>
</dbReference>
<dbReference type="KEGG" id="mmu:237211"/>
<dbReference type="AlphaFoldDB" id="B1AW75"/>
<reference evidence="1" key="4">
    <citation type="submission" date="2025-09" db="UniProtKB">
        <authorList>
            <consortium name="Ensembl"/>
        </authorList>
    </citation>
    <scope>IDENTIFICATION</scope>
    <source>
        <strain evidence="1">C57BL/6J</strain>
    </source>
</reference>
<dbReference type="PANTHER" id="PTHR28450">
    <property type="entry name" value="FANCONI ANEMIA GROUP B PROTEIN"/>
    <property type="match status" value="1"/>
</dbReference>
<dbReference type="OrthoDB" id="1917888at2759"/>
<evidence type="ECO:0007829" key="4">
    <source>
        <dbReference type="ProteomicsDB" id="B1AW75"/>
    </source>
</evidence>
<accession>B1AW75</accession>
<evidence type="ECO:0000313" key="1">
    <source>
        <dbReference type="Ensembl" id="ENSMUSP00000051402.8"/>
    </source>
</evidence>
<keyword evidence="4" id="KW-1267">Proteomics identification</keyword>
<proteinExistence type="evidence at protein level"/>
<dbReference type="GO" id="GO:0036297">
    <property type="term" value="P:interstrand cross-link repair"/>
    <property type="evidence" value="ECO:0007669"/>
    <property type="project" value="InterPro"/>
</dbReference>
<dbReference type="ProteomicsDB" id="322744"/>
<dbReference type="MGI" id="MGI:2448558">
    <property type="gene designation" value="Fancb"/>
</dbReference>
<sequence length="706" mass="80711">MPFNEQAKFLCYHGEILVFQLSRGERADLEMPTDPLVLGVKRMMFDRETSTFLLISTVFLNINEKDSHLKILCCNCVSDLRTRINLPCVLIQCRKYNSEAFKYCILLLHNLNRVERLLSFELNHALDENTKIFDGPIVFWQYLNQFFYISSAIGKVTTISLMLSSIEWIGEIENFGLGFLGLAEPSEDKCTQKLSESDYEFSNSSLCAYALKSQEMLSNGYLIPLAYSTMVTHVHVWAAEMVDHQLRTSLIALTRKNQLILFQNGIPVRACQLPFPGPRSVQILDAGKRNRFFIVSFPSKACAVSEKKFKVVAKWEQLSLVLVNDFAGVGTEQVLVVFEDSLDADQLTSFTVTDFVKIWYSTKPLDCCEDPLAEEEHENYYLVLPALEGQLDNSFIFLNKIQQHISFKDKFIAKSWKALLNAVYGKGDSLPSDEMVKLDQDGLVPFCDEGEDSVPTPEENLPDNFPEPEHIVEQTWCHVLDDDLVVGAKVTSLKESNEMTLSLIMNQGNRSSFHLMKCHSQVWLLKHMKCERIQECTEIYLYKKLRNCGALFSWEQRTASEGILTIYCRSQGVLFQCLDHLIKVLPEICSFKYLKVENEDFLVDHLSSTLEAELVTFCSVSTSAFEYVRGGYNCRIRRTDNRAMTFLGRRAKIRQSKRKVQRERILKHLNMTVNGSSYAEMTLALAEIQLKSDLIVKTLANFVIAL</sequence>
<evidence type="ECO:0000313" key="2">
    <source>
        <dbReference type="MGI" id="MGI:2448558"/>
    </source>
</evidence>
<dbReference type="AGR" id="MGI:2448558"/>
<dbReference type="UCSC" id="uc009uvz.2">
    <property type="organism name" value="mouse"/>
</dbReference>
<dbReference type="Ensembl" id="ENSMUST00000057150.8">
    <property type="protein sequence ID" value="ENSMUSP00000051402.8"/>
    <property type="gene ID" value="ENSMUSG00000047757.18"/>
</dbReference>